<dbReference type="Gene3D" id="3.80.10.10">
    <property type="entry name" value="Ribonuclease Inhibitor"/>
    <property type="match status" value="2"/>
</dbReference>
<evidence type="ECO:0000256" key="17">
    <source>
        <dbReference type="ARBA" id="ARBA00022989"/>
    </source>
</evidence>
<comment type="caution">
    <text evidence="26">The sequence shown here is derived from an EMBL/GenBank/DDBJ whole genome shotgun (WGS) entry which is preliminary data.</text>
</comment>
<evidence type="ECO:0000256" key="6">
    <source>
        <dbReference type="ARBA" id="ARBA00022475"/>
    </source>
</evidence>
<dbReference type="GO" id="GO:0005886">
    <property type="term" value="C:plasma membrane"/>
    <property type="evidence" value="ECO:0007669"/>
    <property type="project" value="UniProtKB-SubCell"/>
</dbReference>
<evidence type="ECO:0000256" key="12">
    <source>
        <dbReference type="ARBA" id="ARBA00022729"/>
    </source>
</evidence>
<dbReference type="Pfam" id="PF00560">
    <property type="entry name" value="LRR_1"/>
    <property type="match status" value="1"/>
</dbReference>
<dbReference type="Gene3D" id="1.10.510.10">
    <property type="entry name" value="Transferase(Phosphotransferase) domain 1"/>
    <property type="match status" value="1"/>
</dbReference>
<evidence type="ECO:0000256" key="15">
    <source>
        <dbReference type="ARBA" id="ARBA00022777"/>
    </source>
</evidence>
<dbReference type="PANTHER" id="PTHR27008:SF596">
    <property type="entry name" value="OS02G0215500 PROTEIN"/>
    <property type="match status" value="1"/>
</dbReference>
<dbReference type="SMART" id="SM00369">
    <property type="entry name" value="LRR_TYP"/>
    <property type="match status" value="3"/>
</dbReference>
<keyword evidence="27" id="KW-1185">Reference proteome</keyword>
<reference evidence="27" key="2">
    <citation type="submission" date="2019-10" db="EMBL/GenBank/DDBJ databases">
        <title>A de novo genome assembly of a pear dwarfing rootstock.</title>
        <authorList>
            <person name="Wang F."/>
            <person name="Wang J."/>
            <person name="Li S."/>
            <person name="Zhang Y."/>
            <person name="Fang M."/>
            <person name="Ma L."/>
            <person name="Zhao Y."/>
            <person name="Jiang S."/>
        </authorList>
    </citation>
    <scope>NUCLEOTIDE SEQUENCE [LARGE SCALE GENOMIC DNA]</scope>
</reference>
<keyword evidence="10" id="KW-0808">Transferase</keyword>
<accession>A0A5N5F4U8</accession>
<evidence type="ECO:0000256" key="21">
    <source>
        <dbReference type="ARBA" id="ARBA00047899"/>
    </source>
</evidence>
<evidence type="ECO:0000256" key="18">
    <source>
        <dbReference type="ARBA" id="ARBA00023136"/>
    </source>
</evidence>
<dbReference type="Gene3D" id="3.30.200.20">
    <property type="entry name" value="Phosphorylase Kinase, domain 1"/>
    <property type="match status" value="1"/>
</dbReference>
<dbReference type="InterPro" id="IPR032675">
    <property type="entry name" value="LRR_dom_sf"/>
</dbReference>
<keyword evidence="8" id="KW-0597">Phosphoprotein</keyword>
<feature type="binding site" evidence="23">
    <location>
        <position position="348"/>
    </location>
    <ligand>
        <name>ATP</name>
        <dbReference type="ChEBI" id="CHEBI:30616"/>
    </ligand>
</feature>
<dbReference type="InterPro" id="IPR011009">
    <property type="entry name" value="Kinase-like_dom_sf"/>
</dbReference>
<feature type="transmembrane region" description="Helical" evidence="24">
    <location>
        <begin position="260"/>
        <end position="283"/>
    </location>
</feature>
<dbReference type="InterPro" id="IPR003591">
    <property type="entry name" value="Leu-rich_rpt_typical-subtyp"/>
</dbReference>
<dbReference type="PROSITE" id="PS00108">
    <property type="entry name" value="PROTEIN_KINASE_ST"/>
    <property type="match status" value="1"/>
</dbReference>
<dbReference type="OrthoDB" id="1164904at2759"/>
<evidence type="ECO:0000256" key="2">
    <source>
        <dbReference type="ARBA" id="ARBA00004479"/>
    </source>
</evidence>
<comment type="catalytic activity">
    <reaction evidence="21">
        <text>L-threonyl-[protein] + ATP = O-phospho-L-threonyl-[protein] + ADP + H(+)</text>
        <dbReference type="Rhea" id="RHEA:46608"/>
        <dbReference type="Rhea" id="RHEA-COMP:11060"/>
        <dbReference type="Rhea" id="RHEA-COMP:11605"/>
        <dbReference type="ChEBI" id="CHEBI:15378"/>
        <dbReference type="ChEBI" id="CHEBI:30013"/>
        <dbReference type="ChEBI" id="CHEBI:30616"/>
        <dbReference type="ChEBI" id="CHEBI:61977"/>
        <dbReference type="ChEBI" id="CHEBI:456216"/>
        <dbReference type="EC" id="2.7.11.1"/>
    </reaction>
</comment>
<dbReference type="GO" id="GO:0005524">
    <property type="term" value="F:ATP binding"/>
    <property type="evidence" value="ECO:0007669"/>
    <property type="project" value="UniProtKB-UniRule"/>
</dbReference>
<dbReference type="InterPro" id="IPR051809">
    <property type="entry name" value="Plant_receptor-like_S/T_kinase"/>
</dbReference>
<evidence type="ECO:0000256" key="5">
    <source>
        <dbReference type="ARBA" id="ARBA00012513"/>
    </source>
</evidence>
<evidence type="ECO:0000256" key="3">
    <source>
        <dbReference type="ARBA" id="ARBA00008684"/>
    </source>
</evidence>
<comment type="similarity">
    <text evidence="4">Belongs to the RLP family.</text>
</comment>
<keyword evidence="7" id="KW-0723">Serine/threonine-protein kinase</keyword>
<evidence type="ECO:0000256" key="9">
    <source>
        <dbReference type="ARBA" id="ARBA00022614"/>
    </source>
</evidence>
<dbReference type="AlphaFoldDB" id="A0A5N5F4U8"/>
<evidence type="ECO:0000256" key="1">
    <source>
        <dbReference type="ARBA" id="ARBA00004162"/>
    </source>
</evidence>
<dbReference type="InterPro" id="IPR055414">
    <property type="entry name" value="LRR_R13L4/SHOC2-like"/>
</dbReference>
<name>A0A5N5F4U8_9ROSA</name>
<evidence type="ECO:0000256" key="13">
    <source>
        <dbReference type="ARBA" id="ARBA00022737"/>
    </source>
</evidence>
<dbReference type="InterPro" id="IPR001611">
    <property type="entry name" value="Leu-rich_rpt"/>
</dbReference>
<dbReference type="GO" id="GO:0004674">
    <property type="term" value="F:protein serine/threonine kinase activity"/>
    <property type="evidence" value="ECO:0007669"/>
    <property type="project" value="UniProtKB-KW"/>
</dbReference>
<keyword evidence="14 23" id="KW-0547">Nucleotide-binding</keyword>
<dbReference type="PANTHER" id="PTHR27008">
    <property type="entry name" value="OS04G0122200 PROTEIN"/>
    <property type="match status" value="1"/>
</dbReference>
<evidence type="ECO:0000256" key="24">
    <source>
        <dbReference type="SAM" id="Phobius"/>
    </source>
</evidence>
<keyword evidence="11 24" id="KW-0812">Transmembrane</keyword>
<keyword evidence="13" id="KW-0677">Repeat</keyword>
<sequence length="647" mass="71413">MEFSSIHISIWFIFIQPLFLLFLFSSASSSRLAGNEVDRLSLLAFKAEIVTDTLGILSSWNESLHFCRWPGITCGRRHQRVTVLELRSSGMAGHLSPHIGNLSFLRALNLQNNSFSHTIPPEIGRLFRLERLRLHNNSFSGHIPFNISRCSNLQYLHLYRNTLSGELPTEIASLSKLRVLNLGRNNFHGKIPPSFGNLSSLQRLSVQKNNLHGGIPNSLGQLKSLCGICCGNTRLCGGIPHFRLPKCISKQSKRGLSPKLNLIISVSCGVVGLVLVLLLALLYRSRKARALKSTSGSSLGVSLLKLSYGDLLKATDGFSASNMIGSGSFGSVYKGVLNQHEERNVAVKVLNLQTSRASKSFISECEALKSIRHRNLVKLLTACSSIDFQGNDFKALVYEFMVNGSLDEWLHISAQGVDMPANLPKNLNLTQRVNIAIDVACALDYLHNRSHMPIVHCDIKPSNILLDSDMTACVGDFGLARYLRDASCPSALHESSSNVIKGTIGYTPPEYGMGGEVSTYGDVYSYGILLLEMLTGKRPTYEMFNGGLDLHNFVMMALPERVGEICDPLLVQIEESSSSTNPRRNRGNHAPNDRRKRVVECLTSIARVGVACSVAMPRERKDMSNVVAELSLIRDVLIGTRMPREYL</sequence>
<dbReference type="InterPro" id="IPR017441">
    <property type="entry name" value="Protein_kinase_ATP_BS"/>
</dbReference>
<evidence type="ECO:0000313" key="26">
    <source>
        <dbReference type="EMBL" id="KAB2596282.1"/>
    </source>
</evidence>
<dbReference type="Pfam" id="PF07714">
    <property type="entry name" value="PK_Tyr_Ser-Thr"/>
    <property type="match status" value="1"/>
</dbReference>
<dbReference type="Pfam" id="PF08263">
    <property type="entry name" value="LRRNT_2"/>
    <property type="match status" value="1"/>
</dbReference>
<dbReference type="InterPro" id="IPR013210">
    <property type="entry name" value="LRR_N_plant-typ"/>
</dbReference>
<feature type="transmembrane region" description="Helical" evidence="24">
    <location>
        <begin position="6"/>
        <end position="24"/>
    </location>
</feature>
<evidence type="ECO:0000313" key="27">
    <source>
        <dbReference type="Proteomes" id="UP000327157"/>
    </source>
</evidence>
<keyword evidence="9" id="KW-0433">Leucine-rich repeat</keyword>
<evidence type="ECO:0000256" key="16">
    <source>
        <dbReference type="ARBA" id="ARBA00022840"/>
    </source>
</evidence>
<comment type="subcellular location">
    <subcellularLocation>
        <location evidence="1">Cell membrane</location>
        <topology evidence="1">Single-pass membrane protein</topology>
    </subcellularLocation>
    <subcellularLocation>
        <location evidence="2">Membrane</location>
        <topology evidence="2">Single-pass type I membrane protein</topology>
    </subcellularLocation>
</comment>
<evidence type="ECO:0000256" key="11">
    <source>
        <dbReference type="ARBA" id="ARBA00022692"/>
    </source>
</evidence>
<evidence type="ECO:0000256" key="14">
    <source>
        <dbReference type="ARBA" id="ARBA00022741"/>
    </source>
</evidence>
<keyword evidence="6" id="KW-1003">Cell membrane</keyword>
<dbReference type="Pfam" id="PF23598">
    <property type="entry name" value="LRR_14"/>
    <property type="match status" value="1"/>
</dbReference>
<dbReference type="EC" id="2.7.11.1" evidence="5"/>
<keyword evidence="17 24" id="KW-1133">Transmembrane helix</keyword>
<evidence type="ECO:0000256" key="4">
    <source>
        <dbReference type="ARBA" id="ARBA00009592"/>
    </source>
</evidence>
<keyword evidence="18 24" id="KW-0472">Membrane</keyword>
<dbReference type="FunFam" id="3.30.200.20:FF:000432">
    <property type="entry name" value="LRR receptor-like serine/threonine-protein kinase EFR"/>
    <property type="match status" value="1"/>
</dbReference>
<keyword evidence="15 26" id="KW-0418">Kinase</keyword>
<dbReference type="SMART" id="SM00220">
    <property type="entry name" value="S_TKc"/>
    <property type="match status" value="1"/>
</dbReference>
<evidence type="ECO:0000256" key="22">
    <source>
        <dbReference type="ARBA" id="ARBA00048679"/>
    </source>
</evidence>
<dbReference type="FunFam" id="3.80.10.10:FF:000275">
    <property type="entry name" value="Leucine-rich repeat receptor-like protein kinase"/>
    <property type="match status" value="1"/>
</dbReference>
<dbReference type="InterPro" id="IPR008271">
    <property type="entry name" value="Ser/Thr_kinase_AS"/>
</dbReference>
<keyword evidence="12" id="KW-0732">Signal</keyword>
<evidence type="ECO:0000256" key="8">
    <source>
        <dbReference type="ARBA" id="ARBA00022553"/>
    </source>
</evidence>
<comment type="catalytic activity">
    <reaction evidence="22">
        <text>L-seryl-[protein] + ATP = O-phospho-L-seryl-[protein] + ADP + H(+)</text>
        <dbReference type="Rhea" id="RHEA:17989"/>
        <dbReference type="Rhea" id="RHEA-COMP:9863"/>
        <dbReference type="Rhea" id="RHEA-COMP:11604"/>
        <dbReference type="ChEBI" id="CHEBI:15378"/>
        <dbReference type="ChEBI" id="CHEBI:29999"/>
        <dbReference type="ChEBI" id="CHEBI:30616"/>
        <dbReference type="ChEBI" id="CHEBI:83421"/>
        <dbReference type="ChEBI" id="CHEBI:456216"/>
        <dbReference type="EC" id="2.7.11.1"/>
    </reaction>
</comment>
<reference evidence="26 27" key="1">
    <citation type="submission" date="2019-09" db="EMBL/GenBank/DDBJ databases">
        <authorList>
            <person name="Ou C."/>
        </authorList>
    </citation>
    <scope>NUCLEOTIDE SEQUENCE [LARGE SCALE GENOMIC DNA]</scope>
    <source>
        <strain evidence="26">S2</strain>
        <tissue evidence="26">Leaf</tissue>
    </source>
</reference>
<proteinExistence type="inferred from homology"/>
<evidence type="ECO:0000256" key="19">
    <source>
        <dbReference type="ARBA" id="ARBA00023170"/>
    </source>
</evidence>
<keyword evidence="16 23" id="KW-0067">ATP-binding</keyword>
<feature type="domain" description="Protein kinase" evidence="25">
    <location>
        <begin position="318"/>
        <end position="632"/>
    </location>
</feature>
<dbReference type="PROSITE" id="PS00107">
    <property type="entry name" value="PROTEIN_KINASE_ATP"/>
    <property type="match status" value="1"/>
</dbReference>
<evidence type="ECO:0000256" key="20">
    <source>
        <dbReference type="ARBA" id="ARBA00023180"/>
    </source>
</evidence>
<dbReference type="InterPro" id="IPR000719">
    <property type="entry name" value="Prot_kinase_dom"/>
</dbReference>
<evidence type="ECO:0000256" key="23">
    <source>
        <dbReference type="PROSITE-ProRule" id="PRU10141"/>
    </source>
</evidence>
<dbReference type="FunFam" id="1.10.510.10:FF:000358">
    <property type="entry name" value="Putative leucine-rich repeat receptor-like serine/threonine-protein kinase"/>
    <property type="match status" value="1"/>
</dbReference>
<dbReference type="PROSITE" id="PS50011">
    <property type="entry name" value="PROTEIN_KINASE_DOM"/>
    <property type="match status" value="1"/>
</dbReference>
<keyword evidence="19 26" id="KW-0675">Receptor</keyword>
<dbReference type="InterPro" id="IPR001245">
    <property type="entry name" value="Ser-Thr/Tyr_kinase_cat_dom"/>
</dbReference>
<gene>
    <name evidence="26" type="ORF">D8674_031732</name>
</gene>
<evidence type="ECO:0000256" key="7">
    <source>
        <dbReference type="ARBA" id="ARBA00022527"/>
    </source>
</evidence>
<evidence type="ECO:0000259" key="25">
    <source>
        <dbReference type="PROSITE" id="PS50011"/>
    </source>
</evidence>
<dbReference type="SUPFAM" id="SSF52058">
    <property type="entry name" value="L domain-like"/>
    <property type="match status" value="1"/>
</dbReference>
<keyword evidence="20" id="KW-0325">Glycoprotein</keyword>
<dbReference type="EMBL" id="SMOL01000781">
    <property type="protein sequence ID" value="KAB2596282.1"/>
    <property type="molecule type" value="Genomic_DNA"/>
</dbReference>
<evidence type="ECO:0000256" key="10">
    <source>
        <dbReference type="ARBA" id="ARBA00022679"/>
    </source>
</evidence>
<organism evidence="26 27">
    <name type="scientific">Pyrus ussuriensis x Pyrus communis</name>
    <dbReference type="NCBI Taxonomy" id="2448454"/>
    <lineage>
        <taxon>Eukaryota</taxon>
        <taxon>Viridiplantae</taxon>
        <taxon>Streptophyta</taxon>
        <taxon>Embryophyta</taxon>
        <taxon>Tracheophyta</taxon>
        <taxon>Spermatophyta</taxon>
        <taxon>Magnoliopsida</taxon>
        <taxon>eudicotyledons</taxon>
        <taxon>Gunneridae</taxon>
        <taxon>Pentapetalae</taxon>
        <taxon>rosids</taxon>
        <taxon>fabids</taxon>
        <taxon>Rosales</taxon>
        <taxon>Rosaceae</taxon>
        <taxon>Amygdaloideae</taxon>
        <taxon>Maleae</taxon>
        <taxon>Pyrus</taxon>
    </lineage>
</organism>
<protein>
    <recommendedName>
        <fullName evidence="5">non-specific serine/threonine protein kinase</fullName>
        <ecNumber evidence="5">2.7.11.1</ecNumber>
    </recommendedName>
</protein>
<dbReference type="SUPFAM" id="SSF56112">
    <property type="entry name" value="Protein kinase-like (PK-like)"/>
    <property type="match status" value="1"/>
</dbReference>
<dbReference type="Proteomes" id="UP000327157">
    <property type="component" value="Chromosome 7"/>
</dbReference>
<reference evidence="26 27" key="3">
    <citation type="submission" date="2019-11" db="EMBL/GenBank/DDBJ databases">
        <title>A de novo genome assembly of a pear dwarfing rootstock.</title>
        <authorList>
            <person name="Wang F."/>
            <person name="Wang J."/>
            <person name="Li S."/>
            <person name="Zhang Y."/>
            <person name="Fang M."/>
            <person name="Ma L."/>
            <person name="Zhao Y."/>
            <person name="Jiang S."/>
        </authorList>
    </citation>
    <scope>NUCLEOTIDE SEQUENCE [LARGE SCALE GENOMIC DNA]</scope>
    <source>
        <strain evidence="26">S2</strain>
        <tissue evidence="26">Leaf</tissue>
    </source>
</reference>
<comment type="similarity">
    <text evidence="3">Belongs to the protein kinase superfamily. Ser/Thr protein kinase family.</text>
</comment>